<evidence type="ECO:0000313" key="3">
    <source>
        <dbReference type="Proteomes" id="UP001318860"/>
    </source>
</evidence>
<feature type="compositionally biased region" description="Basic and acidic residues" evidence="1">
    <location>
        <begin position="18"/>
        <end position="27"/>
    </location>
</feature>
<feature type="region of interest" description="Disordered" evidence="1">
    <location>
        <begin position="1"/>
        <end position="27"/>
    </location>
</feature>
<evidence type="ECO:0000313" key="2">
    <source>
        <dbReference type="EMBL" id="KAK6151113.1"/>
    </source>
</evidence>
<comment type="caution">
    <text evidence="2">The sequence shown here is derived from an EMBL/GenBank/DDBJ whole genome shotgun (WGS) entry which is preliminary data.</text>
</comment>
<proteinExistence type="predicted"/>
<protein>
    <submittedName>
        <fullName evidence="2">Uncharacterized protein</fullName>
    </submittedName>
</protein>
<organism evidence="2 3">
    <name type="scientific">Rehmannia glutinosa</name>
    <name type="common">Chinese foxglove</name>
    <dbReference type="NCBI Taxonomy" id="99300"/>
    <lineage>
        <taxon>Eukaryota</taxon>
        <taxon>Viridiplantae</taxon>
        <taxon>Streptophyta</taxon>
        <taxon>Embryophyta</taxon>
        <taxon>Tracheophyta</taxon>
        <taxon>Spermatophyta</taxon>
        <taxon>Magnoliopsida</taxon>
        <taxon>eudicotyledons</taxon>
        <taxon>Gunneridae</taxon>
        <taxon>Pentapetalae</taxon>
        <taxon>asterids</taxon>
        <taxon>lamiids</taxon>
        <taxon>Lamiales</taxon>
        <taxon>Orobanchaceae</taxon>
        <taxon>Rehmannieae</taxon>
        <taxon>Rehmannia</taxon>
    </lineage>
</organism>
<name>A0ABR0WW02_REHGL</name>
<evidence type="ECO:0000256" key="1">
    <source>
        <dbReference type="SAM" id="MobiDB-lite"/>
    </source>
</evidence>
<dbReference type="Proteomes" id="UP001318860">
    <property type="component" value="Unassembled WGS sequence"/>
</dbReference>
<keyword evidence="3" id="KW-1185">Reference proteome</keyword>
<accession>A0ABR0WW02</accession>
<sequence>MRVTTSSKKSTQATAQKIQEEEYKKDQPVFLKALEKTEDIPASAMNDDSNDDRFGEINHCLETPGIYIEGLTKPSLKKKPEPKIETSDDDGVEEIEDKSDFEVSDGDFSNSFDIDFDEFGKTKARIVEPKFKMSLAELLDESKVVPISVYGNLEVEISGISHDSRVVESGDFS</sequence>
<feature type="compositionally biased region" description="Low complexity" evidence="1">
    <location>
        <begin position="1"/>
        <end position="17"/>
    </location>
</feature>
<reference evidence="2 3" key="1">
    <citation type="journal article" date="2021" name="Comput. Struct. Biotechnol. J.">
        <title>De novo genome assembly of the potent medicinal plant Rehmannia glutinosa using nanopore technology.</title>
        <authorList>
            <person name="Ma L."/>
            <person name="Dong C."/>
            <person name="Song C."/>
            <person name="Wang X."/>
            <person name="Zheng X."/>
            <person name="Niu Y."/>
            <person name="Chen S."/>
            <person name="Feng W."/>
        </authorList>
    </citation>
    <scope>NUCLEOTIDE SEQUENCE [LARGE SCALE GENOMIC DNA]</scope>
    <source>
        <strain evidence="2">DH-2019</strain>
    </source>
</reference>
<gene>
    <name evidence="2" type="ORF">DH2020_016045</name>
</gene>
<dbReference type="EMBL" id="JABTTQ020000008">
    <property type="protein sequence ID" value="KAK6151113.1"/>
    <property type="molecule type" value="Genomic_DNA"/>
</dbReference>